<dbReference type="Proteomes" id="UP000595140">
    <property type="component" value="Unassembled WGS sequence"/>
</dbReference>
<dbReference type="Pfam" id="PF00078">
    <property type="entry name" value="RVT_1"/>
    <property type="match status" value="1"/>
</dbReference>
<evidence type="ECO:0000256" key="2">
    <source>
        <dbReference type="SAM" id="MobiDB-lite"/>
    </source>
</evidence>
<evidence type="ECO:0000256" key="1">
    <source>
        <dbReference type="SAM" id="Coils"/>
    </source>
</evidence>
<dbReference type="AlphaFoldDB" id="A0A484NAD9"/>
<dbReference type="OrthoDB" id="413103at2759"/>
<dbReference type="EMBL" id="OOIL02006581">
    <property type="protein sequence ID" value="VFQ98365.1"/>
    <property type="molecule type" value="Genomic_DNA"/>
</dbReference>
<feature type="compositionally biased region" description="Low complexity" evidence="2">
    <location>
        <begin position="330"/>
        <end position="340"/>
    </location>
</feature>
<dbReference type="InterPro" id="IPR043502">
    <property type="entry name" value="DNA/RNA_pol_sf"/>
</dbReference>
<evidence type="ECO:0000259" key="3">
    <source>
        <dbReference type="PROSITE" id="PS50878"/>
    </source>
</evidence>
<feature type="coiled-coil region" evidence="1">
    <location>
        <begin position="583"/>
        <end position="612"/>
    </location>
</feature>
<keyword evidence="5" id="KW-1185">Reference proteome</keyword>
<dbReference type="PROSITE" id="PS51257">
    <property type="entry name" value="PROKAR_LIPOPROTEIN"/>
    <property type="match status" value="1"/>
</dbReference>
<dbReference type="InterPro" id="IPR025558">
    <property type="entry name" value="DUF4283"/>
</dbReference>
<dbReference type="InterPro" id="IPR000477">
    <property type="entry name" value="RT_dom"/>
</dbReference>
<proteinExistence type="predicted"/>
<accession>A0A484NAD9</accession>
<evidence type="ECO:0000313" key="4">
    <source>
        <dbReference type="EMBL" id="VFQ98365.1"/>
    </source>
</evidence>
<evidence type="ECO:0000313" key="5">
    <source>
        <dbReference type="Proteomes" id="UP000595140"/>
    </source>
</evidence>
<dbReference type="PROSITE" id="PS50878">
    <property type="entry name" value="RT_POL"/>
    <property type="match status" value="1"/>
</dbReference>
<dbReference type="SUPFAM" id="SSF56672">
    <property type="entry name" value="DNA/RNA polymerases"/>
    <property type="match status" value="1"/>
</dbReference>
<feature type="domain" description="Reverse transcriptase" evidence="3">
    <location>
        <begin position="771"/>
        <end position="1050"/>
    </location>
</feature>
<dbReference type="CDD" id="cd01650">
    <property type="entry name" value="RT_nLTR_like"/>
    <property type="match status" value="1"/>
</dbReference>
<name>A0A484NAD9_9ASTE</name>
<dbReference type="PANTHER" id="PTHR31635">
    <property type="entry name" value="REVERSE TRANSCRIPTASE DOMAIN-CONTAINING PROTEIN-RELATED"/>
    <property type="match status" value="1"/>
</dbReference>
<gene>
    <name evidence="4" type="ORF">CCAM_LOCUS40141</name>
</gene>
<dbReference type="Pfam" id="PF14111">
    <property type="entry name" value="DUF4283"/>
    <property type="match status" value="1"/>
</dbReference>
<sequence>MGGIGCKVGGGGTNIMGGTGCEVGGGDTNVMGGIGCDVGGGGTNVMGGIDFASFLIAGRHLSQGKVTGLFKGIPSVSFTKEDISELSSRFRLALVAKFIRRPSFTTMNKFLQKLGLKGGFDISLLHSNSFLLNFREEEDYLRLFLRRSWQVFDKQMSLTKWSPSLSQESENPIMPIWIAFPGLPIHLHDKRALHLIASTIGTPLKVDSCTMNFSRPALARCCVEVDISNLPPARILINHGGEELIFPFHFEDVPLFCKRCKRTGHVLEACQHKKEAGFTPYRKTEVAPEKMEELAVDLTSEKWQKVKSKKGKAKMPLEPALKREWRARPSTTSHATSSAAWKEGPGESSKTNAGTSDPTPTLNSVINNGANEVISKNRQGAYCITDPLVLSALTLQHCSDFVVRSPILFEAPTFNEESVDVDDSLALVPFVDFNLPVDAYSLSRQSLKKIRFFLAISSLCKLQLHSGFPVCMANTLEQSVKVYGPLYVIFTQFKVPGSLEGILILLQIFLSIKGWRRGRVSRRLDRILTNEECLDVFQTIEFLQSPSGFIMGHKLPRGGGMRGLALKLSNFKKCLLTWNKNVFGNLFKEVTEAEEKAEAAEVKLENEDLDENLIAYKHCTALLQLALKKEESFWAQKANIKWISQGDASTSFFHSYVRGRRQRLHISSLKRENGSICSKLEDISSLVVEHFTKTFSNNHVGEMGQILDHISLCVSTEDNNLINHIPDEEEIKQTVWKLNANSTAGADGFNGFFFRNAWDTVKINVCKAVQEYFVGIPLPKAFGSTLITLIPKQEGANTLDQFRPISLSTFFSKIISRLLSERLKHIIPKLISQEQGAFQVGKNIIEHVLMTKEMFHLLAANVRGGNCIIKLDLSKAFDKLSWAYLEGVLAKFGFDGRSINLLLGNLRATFFSVLVNGQPKGFFPMKCGVKQGDPLSPLLFIIALEGLTRYLNFNHSIGLIKSFSAGRTSTPCHLLYADDIILFTTAECKNLLRIRSLLSDFMKASGQEINYSKSQVIVHDRMKTDHKLKITKIMGIKCSTKAFKYLGSTIVKGKLRRIHCKDLVERFEKKLNACSTPPQIHY</sequence>
<protein>
    <recommendedName>
        <fullName evidence="3">Reverse transcriptase domain-containing protein</fullName>
    </recommendedName>
</protein>
<dbReference type="PANTHER" id="PTHR31635:SF196">
    <property type="entry name" value="REVERSE TRANSCRIPTASE DOMAIN-CONTAINING PROTEIN-RELATED"/>
    <property type="match status" value="1"/>
</dbReference>
<keyword evidence="1" id="KW-0175">Coiled coil</keyword>
<feature type="compositionally biased region" description="Polar residues" evidence="2">
    <location>
        <begin position="348"/>
        <end position="361"/>
    </location>
</feature>
<reference evidence="4 5" key="1">
    <citation type="submission" date="2018-04" db="EMBL/GenBank/DDBJ databases">
        <authorList>
            <person name="Vogel A."/>
        </authorList>
    </citation>
    <scope>NUCLEOTIDE SEQUENCE [LARGE SCALE GENOMIC DNA]</scope>
</reference>
<feature type="region of interest" description="Disordered" evidence="2">
    <location>
        <begin position="321"/>
        <end position="361"/>
    </location>
</feature>
<organism evidence="4 5">
    <name type="scientific">Cuscuta campestris</name>
    <dbReference type="NCBI Taxonomy" id="132261"/>
    <lineage>
        <taxon>Eukaryota</taxon>
        <taxon>Viridiplantae</taxon>
        <taxon>Streptophyta</taxon>
        <taxon>Embryophyta</taxon>
        <taxon>Tracheophyta</taxon>
        <taxon>Spermatophyta</taxon>
        <taxon>Magnoliopsida</taxon>
        <taxon>eudicotyledons</taxon>
        <taxon>Gunneridae</taxon>
        <taxon>Pentapetalae</taxon>
        <taxon>asterids</taxon>
        <taxon>lamiids</taxon>
        <taxon>Solanales</taxon>
        <taxon>Convolvulaceae</taxon>
        <taxon>Cuscuteae</taxon>
        <taxon>Cuscuta</taxon>
        <taxon>Cuscuta subgen. Grammica</taxon>
        <taxon>Cuscuta sect. Cleistogrammica</taxon>
    </lineage>
</organism>